<feature type="non-terminal residue" evidence="1">
    <location>
        <position position="67"/>
    </location>
</feature>
<dbReference type="AlphaFoldDB" id="K1S8Z8"/>
<proteinExistence type="predicted"/>
<dbReference type="Pfam" id="PF13715">
    <property type="entry name" value="CarbopepD_reg_2"/>
    <property type="match status" value="1"/>
</dbReference>
<dbReference type="EMBL" id="AJWY01012341">
    <property type="protein sequence ID" value="EKC50215.1"/>
    <property type="molecule type" value="Genomic_DNA"/>
</dbReference>
<name>K1S8Z8_9ZZZZ</name>
<organism evidence="1">
    <name type="scientific">human gut metagenome</name>
    <dbReference type="NCBI Taxonomy" id="408170"/>
    <lineage>
        <taxon>unclassified sequences</taxon>
        <taxon>metagenomes</taxon>
        <taxon>organismal metagenomes</taxon>
    </lineage>
</organism>
<accession>K1S8Z8</accession>
<protein>
    <submittedName>
        <fullName evidence="1">Uncharacterized protein</fullName>
    </submittedName>
</protein>
<sequence>MKKISILFLILLCNCTFLYAQQFSITGVVTDKKLNEPIIGASVVVKGTTNGTVTDLDGKFTIQASKS</sequence>
<gene>
    <name evidence="1" type="ORF">LEA_18005</name>
</gene>
<evidence type="ECO:0000313" key="1">
    <source>
        <dbReference type="EMBL" id="EKC50215.1"/>
    </source>
</evidence>
<dbReference type="SUPFAM" id="SSF49464">
    <property type="entry name" value="Carboxypeptidase regulatory domain-like"/>
    <property type="match status" value="1"/>
</dbReference>
<dbReference type="InterPro" id="IPR008969">
    <property type="entry name" value="CarboxyPept-like_regulatory"/>
</dbReference>
<reference evidence="1" key="1">
    <citation type="journal article" date="2013" name="Environ. Microbiol.">
        <title>Microbiota from the distal guts of lean and obese adolescents exhibit partial functional redundancy besides clear differences in community structure.</title>
        <authorList>
            <person name="Ferrer M."/>
            <person name="Ruiz A."/>
            <person name="Lanza F."/>
            <person name="Haange S.B."/>
            <person name="Oberbach A."/>
            <person name="Till H."/>
            <person name="Bargiela R."/>
            <person name="Campoy C."/>
            <person name="Segura M.T."/>
            <person name="Richter M."/>
            <person name="von Bergen M."/>
            <person name="Seifert J."/>
            <person name="Suarez A."/>
        </authorList>
    </citation>
    <scope>NUCLEOTIDE SEQUENCE</scope>
</reference>
<comment type="caution">
    <text evidence="1">The sequence shown here is derived from an EMBL/GenBank/DDBJ whole genome shotgun (WGS) entry which is preliminary data.</text>
</comment>
<dbReference type="Gene3D" id="2.60.40.1120">
    <property type="entry name" value="Carboxypeptidase-like, regulatory domain"/>
    <property type="match status" value="1"/>
</dbReference>